<dbReference type="OrthoDB" id="3226575at2759"/>
<feature type="domain" description="F-box" evidence="1">
    <location>
        <begin position="92"/>
        <end position="142"/>
    </location>
</feature>
<dbReference type="InterPro" id="IPR036047">
    <property type="entry name" value="F-box-like_dom_sf"/>
</dbReference>
<sequence length="571" mass="65978">MSSVSDRIALIEKWDSDLLMRAHLSILLEPTYEAIMETERALARIILLKSRIRRFTQLREFLAPRRVHELEVALARDLLRRKVLIWQIFPIRELPSEILTEIFRYVVRSFDNISDSMVQRQRLTWVCRQFREVALADGLLWNVVWFNDKAPWNRSLNFFYRAGVAPLDIRIDERPKKTDDIEDPPRFTFGQMNWLLDILLRKMATIRTLVIAVHDELPALAVLDKMRAAGPAPLLERFELYRTGPPYMWTKPLRASELPRLCDPIAICNGYTPKLRWLTLDGIVVDWEHLSFANLTVIDLKRMNMQLCPSTDTFREMLTKSKLTKLVCHAAGPRPDGTDLSRIKPVYLPHLQELHMGDMNLHYACVVVAGFNAPQLKSLTLANFVGSDYSTFFAWIRERFPDIKLLALYSVNLETNPESLGKTVRWLDSLRKLRILKLGNMRPLLLEALLADPREHRFIDPEKPDYAQEPTAVCPALEILKLHFQTPVTMQEVAPMLRLLTGRRAMGAPIRKTYVNKAFVELIKAEQVEALRDVTQVDVYDSHSLTQEEADIIGCSDEAIPRGARLQIMQH</sequence>
<dbReference type="Pfam" id="PF12937">
    <property type="entry name" value="F-box-like"/>
    <property type="match status" value="1"/>
</dbReference>
<dbReference type="InParanoid" id="J4G8W2"/>
<evidence type="ECO:0000313" key="2">
    <source>
        <dbReference type="EMBL" id="CCM03123.1"/>
    </source>
</evidence>
<evidence type="ECO:0000259" key="1">
    <source>
        <dbReference type="Pfam" id="PF12937"/>
    </source>
</evidence>
<name>J4G8W2_9APHY</name>
<dbReference type="EMBL" id="HE797102">
    <property type="protein sequence ID" value="CCM03123.1"/>
    <property type="molecule type" value="Genomic_DNA"/>
</dbReference>
<evidence type="ECO:0000313" key="3">
    <source>
        <dbReference type="Proteomes" id="UP000006352"/>
    </source>
</evidence>
<keyword evidence="3" id="KW-1185">Reference proteome</keyword>
<dbReference type="SUPFAM" id="SSF52047">
    <property type="entry name" value="RNI-like"/>
    <property type="match status" value="1"/>
</dbReference>
<dbReference type="AlphaFoldDB" id="J4G8W2"/>
<accession>J4G8W2</accession>
<protein>
    <recommendedName>
        <fullName evidence="1">F-box domain-containing protein</fullName>
    </recommendedName>
</protein>
<dbReference type="Gene3D" id="1.20.1280.50">
    <property type="match status" value="1"/>
</dbReference>
<dbReference type="STRING" id="599839.J4G8W2"/>
<dbReference type="InterPro" id="IPR032675">
    <property type="entry name" value="LRR_dom_sf"/>
</dbReference>
<reference evidence="2 3" key="1">
    <citation type="journal article" date="2012" name="Appl. Environ. Microbiol.">
        <title>Short-read sequencing for genomic analysis of the brown rot fungus Fibroporia radiculosa.</title>
        <authorList>
            <person name="Tang J.D."/>
            <person name="Perkins A.D."/>
            <person name="Sonstegard T.S."/>
            <person name="Schroeder S.G."/>
            <person name="Burgess S.C."/>
            <person name="Diehl S.V."/>
        </authorList>
    </citation>
    <scope>NUCLEOTIDE SEQUENCE [LARGE SCALE GENOMIC DNA]</scope>
    <source>
        <strain evidence="2 3">TFFH 294</strain>
    </source>
</reference>
<dbReference type="Gene3D" id="3.80.10.10">
    <property type="entry name" value="Ribonuclease Inhibitor"/>
    <property type="match status" value="1"/>
</dbReference>
<dbReference type="RefSeq" id="XP_012182406.1">
    <property type="nucleotide sequence ID" value="XM_012327016.1"/>
</dbReference>
<dbReference type="SUPFAM" id="SSF81383">
    <property type="entry name" value="F-box domain"/>
    <property type="match status" value="1"/>
</dbReference>
<dbReference type="InterPro" id="IPR001810">
    <property type="entry name" value="F-box_dom"/>
</dbReference>
<gene>
    <name evidence="2" type="ORF">FIBRA_05244</name>
</gene>
<dbReference type="GeneID" id="24098034"/>
<dbReference type="Proteomes" id="UP000006352">
    <property type="component" value="Unassembled WGS sequence"/>
</dbReference>
<proteinExistence type="predicted"/>
<dbReference type="HOGENOM" id="CLU_020637_0_0_1"/>
<organism evidence="2 3">
    <name type="scientific">Fibroporia radiculosa</name>
    <dbReference type="NCBI Taxonomy" id="599839"/>
    <lineage>
        <taxon>Eukaryota</taxon>
        <taxon>Fungi</taxon>
        <taxon>Dikarya</taxon>
        <taxon>Basidiomycota</taxon>
        <taxon>Agaricomycotina</taxon>
        <taxon>Agaricomycetes</taxon>
        <taxon>Polyporales</taxon>
        <taxon>Fibroporiaceae</taxon>
        <taxon>Fibroporia</taxon>
    </lineage>
</organism>